<evidence type="ECO:0000256" key="3">
    <source>
        <dbReference type="ARBA" id="ARBA00022714"/>
    </source>
</evidence>
<evidence type="ECO:0000256" key="4">
    <source>
        <dbReference type="ARBA" id="ARBA00022723"/>
    </source>
</evidence>
<keyword evidence="4" id="KW-0479">Metal-binding</keyword>
<evidence type="ECO:0000256" key="5">
    <source>
        <dbReference type="ARBA" id="ARBA00022982"/>
    </source>
</evidence>
<gene>
    <name evidence="10" type="ORF">D3F03_07340</name>
</gene>
<dbReference type="GO" id="GO:0046872">
    <property type="term" value="F:metal ion binding"/>
    <property type="evidence" value="ECO:0007669"/>
    <property type="project" value="UniProtKB-KW"/>
</dbReference>
<evidence type="ECO:0000256" key="2">
    <source>
        <dbReference type="ARBA" id="ARBA00022448"/>
    </source>
</evidence>
<keyword evidence="3" id="KW-0001">2Fe-2S</keyword>
<name>A0A398C4V6_9BURK</name>
<comment type="similarity">
    <text evidence="1">Belongs to the 2Fe2S plant-type ferredoxin family.</text>
</comment>
<protein>
    <submittedName>
        <fullName evidence="10">Ferredoxin</fullName>
    </submittedName>
</protein>
<dbReference type="Gene3D" id="3.10.20.30">
    <property type="match status" value="1"/>
</dbReference>
<keyword evidence="7" id="KW-0411">Iron-sulfur</keyword>
<dbReference type="PROSITE" id="PS51085">
    <property type="entry name" value="2FE2S_FER_2"/>
    <property type="match status" value="1"/>
</dbReference>
<keyword evidence="6" id="KW-0408">Iron</keyword>
<evidence type="ECO:0000256" key="7">
    <source>
        <dbReference type="ARBA" id="ARBA00023014"/>
    </source>
</evidence>
<dbReference type="GO" id="GO:0051537">
    <property type="term" value="F:2 iron, 2 sulfur cluster binding"/>
    <property type="evidence" value="ECO:0007669"/>
    <property type="project" value="UniProtKB-KW"/>
</dbReference>
<comment type="cofactor">
    <cofactor evidence="8">
        <name>[2Fe-2S] cluster</name>
        <dbReference type="ChEBI" id="CHEBI:190135"/>
    </cofactor>
</comment>
<dbReference type="InterPro" id="IPR036010">
    <property type="entry name" value="2Fe-2S_ferredoxin-like_sf"/>
</dbReference>
<evidence type="ECO:0000259" key="9">
    <source>
        <dbReference type="PROSITE" id="PS51085"/>
    </source>
</evidence>
<dbReference type="InterPro" id="IPR012675">
    <property type="entry name" value="Beta-grasp_dom_sf"/>
</dbReference>
<dbReference type="RefSeq" id="WP_119108749.1">
    <property type="nucleotide sequence ID" value="NZ_QXJC01000003.1"/>
</dbReference>
<keyword evidence="5" id="KW-0249">Electron transport</keyword>
<proteinExistence type="inferred from homology"/>
<sequence length="101" mass="11045">MTTPPTIPPFFTALIQPEGLTCDAWPEQPLLLSMEQGGIDWESSCRNGTCRTCIGRLISGEVRYAIEWPGITTEEMQAGCVLPCVAYPTSDVELQPGEPFP</sequence>
<comment type="caution">
    <text evidence="10">The sequence shown here is derived from an EMBL/GenBank/DDBJ whole genome shotgun (WGS) entry which is preliminary data.</text>
</comment>
<organism evidence="10 11">
    <name type="scientific">Simplicispira hankyongi</name>
    <dbReference type="NCBI Taxonomy" id="2315688"/>
    <lineage>
        <taxon>Bacteria</taxon>
        <taxon>Pseudomonadati</taxon>
        <taxon>Pseudomonadota</taxon>
        <taxon>Betaproteobacteria</taxon>
        <taxon>Burkholderiales</taxon>
        <taxon>Comamonadaceae</taxon>
        <taxon>Simplicispira</taxon>
    </lineage>
</organism>
<dbReference type="PANTHER" id="PTHR43112:SF3">
    <property type="entry name" value="FERREDOXIN-2, CHLOROPLASTIC"/>
    <property type="match status" value="1"/>
</dbReference>
<dbReference type="EMBL" id="QXJC01000003">
    <property type="protein sequence ID" value="RID98085.1"/>
    <property type="molecule type" value="Genomic_DNA"/>
</dbReference>
<dbReference type="PANTHER" id="PTHR43112">
    <property type="entry name" value="FERREDOXIN"/>
    <property type="match status" value="1"/>
</dbReference>
<reference evidence="10 11" key="1">
    <citation type="submission" date="2018-09" db="EMBL/GenBank/DDBJ databases">
        <title>Draft genome of Simplicispira sp. NY-02.</title>
        <authorList>
            <person name="Im W.T."/>
        </authorList>
    </citation>
    <scope>NUCLEOTIDE SEQUENCE [LARGE SCALE GENOMIC DNA]</scope>
    <source>
        <strain evidence="10 11">NY-02</strain>
    </source>
</reference>
<dbReference type="Proteomes" id="UP000266302">
    <property type="component" value="Unassembled WGS sequence"/>
</dbReference>
<evidence type="ECO:0000313" key="11">
    <source>
        <dbReference type="Proteomes" id="UP000266302"/>
    </source>
</evidence>
<keyword evidence="11" id="KW-1185">Reference proteome</keyword>
<dbReference type="AlphaFoldDB" id="A0A398C4V6"/>
<evidence type="ECO:0000256" key="6">
    <source>
        <dbReference type="ARBA" id="ARBA00023004"/>
    </source>
</evidence>
<dbReference type="CDD" id="cd00207">
    <property type="entry name" value="fer2"/>
    <property type="match status" value="1"/>
</dbReference>
<dbReference type="Pfam" id="PF00111">
    <property type="entry name" value="Fer2"/>
    <property type="match status" value="1"/>
</dbReference>
<evidence type="ECO:0000256" key="8">
    <source>
        <dbReference type="ARBA" id="ARBA00034078"/>
    </source>
</evidence>
<accession>A0A398C4V6</accession>
<evidence type="ECO:0000256" key="1">
    <source>
        <dbReference type="ARBA" id="ARBA00007874"/>
    </source>
</evidence>
<dbReference type="OrthoDB" id="9806195at2"/>
<keyword evidence="2" id="KW-0813">Transport</keyword>
<feature type="domain" description="2Fe-2S ferredoxin-type" evidence="9">
    <location>
        <begin position="9"/>
        <end position="100"/>
    </location>
</feature>
<evidence type="ECO:0000313" key="10">
    <source>
        <dbReference type="EMBL" id="RID98085.1"/>
    </source>
</evidence>
<dbReference type="SUPFAM" id="SSF54292">
    <property type="entry name" value="2Fe-2S ferredoxin-like"/>
    <property type="match status" value="1"/>
</dbReference>
<dbReference type="InterPro" id="IPR001041">
    <property type="entry name" value="2Fe-2S_ferredoxin-type"/>
</dbReference>